<dbReference type="RefSeq" id="WP_192553793.1">
    <property type="nucleotide sequence ID" value="NZ_JACZZA010000001.1"/>
</dbReference>
<protein>
    <submittedName>
        <fullName evidence="2">DUF4381 domain-containing protein</fullName>
    </submittedName>
</protein>
<feature type="transmembrane region" description="Helical" evidence="1">
    <location>
        <begin position="31"/>
        <end position="50"/>
    </location>
</feature>
<keyword evidence="3" id="KW-1185">Reference proteome</keyword>
<keyword evidence="1" id="KW-0812">Transmembrane</keyword>
<dbReference type="Pfam" id="PF14316">
    <property type="entry name" value="DUF4381"/>
    <property type="match status" value="1"/>
</dbReference>
<evidence type="ECO:0000313" key="3">
    <source>
        <dbReference type="Proteomes" id="UP000651010"/>
    </source>
</evidence>
<name>A0ABR9G4H5_9GAMM</name>
<dbReference type="EMBL" id="JACZZA010000001">
    <property type="protein sequence ID" value="MBE1158934.1"/>
    <property type="molecule type" value="Genomic_DNA"/>
</dbReference>
<organism evidence="2 3">
    <name type="scientific">Dyella acidiphila</name>
    <dbReference type="NCBI Taxonomy" id="2775866"/>
    <lineage>
        <taxon>Bacteria</taxon>
        <taxon>Pseudomonadati</taxon>
        <taxon>Pseudomonadota</taxon>
        <taxon>Gammaproteobacteria</taxon>
        <taxon>Lysobacterales</taxon>
        <taxon>Rhodanobacteraceae</taxon>
        <taxon>Dyella</taxon>
    </lineage>
</organism>
<evidence type="ECO:0000256" key="1">
    <source>
        <dbReference type="SAM" id="Phobius"/>
    </source>
</evidence>
<evidence type="ECO:0000313" key="2">
    <source>
        <dbReference type="EMBL" id="MBE1158934.1"/>
    </source>
</evidence>
<proteinExistence type="predicted"/>
<keyword evidence="1" id="KW-0472">Membrane</keyword>
<comment type="caution">
    <text evidence="2">The sequence shown here is derived from an EMBL/GenBank/DDBJ whole genome shotgun (WGS) entry which is preliminary data.</text>
</comment>
<sequence length="167" mass="18979">MSGRFPQSQDGLVLRDIHLPPAPSWWPPAPGWWLVSGAVCVIALAAYWLYRNTRNKRIVRQRIVAEIELAAARHPQDDAAYAAALHQLLRRAARRYAVDAHSAQGERWKQVLAYIPVDAATLDALMTLDARMYRPHADFDRVRVQAAAHRWLDSALKQRQAVEVERA</sequence>
<gene>
    <name evidence="2" type="ORF">IGX34_00965</name>
</gene>
<dbReference type="Proteomes" id="UP000651010">
    <property type="component" value="Unassembled WGS sequence"/>
</dbReference>
<keyword evidence="1" id="KW-1133">Transmembrane helix</keyword>
<reference evidence="2 3" key="1">
    <citation type="submission" date="2020-09" db="EMBL/GenBank/DDBJ databases">
        <title>Dyella sp. 7MK23 isolated from forest soil.</title>
        <authorList>
            <person name="Fu J."/>
        </authorList>
    </citation>
    <scope>NUCLEOTIDE SEQUENCE [LARGE SCALE GENOMIC DNA]</scope>
    <source>
        <strain evidence="2 3">7MK23</strain>
    </source>
</reference>
<dbReference type="InterPro" id="IPR025489">
    <property type="entry name" value="DUF4381"/>
</dbReference>
<accession>A0ABR9G4H5</accession>